<keyword evidence="2" id="KW-0723">Serine/threonine-protein kinase</keyword>
<dbReference type="EMBL" id="BJWL01000218">
    <property type="protein sequence ID" value="GFS34972.1"/>
    <property type="molecule type" value="Genomic_DNA"/>
</dbReference>
<keyword evidence="2" id="KW-0418">Kinase</keyword>
<keyword evidence="6" id="KW-0732">Signal</keyword>
<dbReference type="InterPro" id="IPR013695">
    <property type="entry name" value="WAK"/>
</dbReference>
<dbReference type="GO" id="GO:0004674">
    <property type="term" value="F:protein serine/threonine kinase activity"/>
    <property type="evidence" value="ECO:0007669"/>
    <property type="project" value="UniProtKB-KW"/>
</dbReference>
<dbReference type="AlphaFoldDB" id="A0A7J0DGV5"/>
<feature type="chain" id="PRO_5029799577" description="Wall-associated receptor kinase domain-containing protein" evidence="6">
    <location>
        <begin position="20"/>
        <end position="149"/>
    </location>
</feature>
<evidence type="ECO:0000313" key="8">
    <source>
        <dbReference type="EMBL" id="GFS34972.1"/>
    </source>
</evidence>
<keyword evidence="4" id="KW-1015">Disulfide bond</keyword>
<evidence type="ECO:0000313" key="9">
    <source>
        <dbReference type="Proteomes" id="UP000585474"/>
    </source>
</evidence>
<dbReference type="GO" id="GO:0016020">
    <property type="term" value="C:membrane"/>
    <property type="evidence" value="ECO:0007669"/>
    <property type="project" value="UniProtKB-SubCell"/>
</dbReference>
<comment type="subcellular location">
    <subcellularLocation>
        <location evidence="1">Membrane</location>
        <topology evidence="1">Single-pass type I membrane protein</topology>
    </subcellularLocation>
</comment>
<comment type="caution">
    <text evidence="8">The sequence shown here is derived from an EMBL/GenBank/DDBJ whole genome shotgun (WGS) entry which is preliminary data.</text>
</comment>
<sequence length="149" mass="16131">MTMSLSLMFLQLLLATVDAVSQALPGCEINVGTLASHTHLGQDQDASKTATFLLLVSRGRKYNTGCLSLCDSIDNVNNGSCSGIGCCQAIIPKEVRSFSISANSYNNHRSVLDFNPCRYAFVAEDNTCNFSSLDLANFQKRETVPVVLD</sequence>
<evidence type="ECO:0000256" key="2">
    <source>
        <dbReference type="ARBA" id="ARBA00022527"/>
    </source>
</evidence>
<dbReference type="PANTHER" id="PTHR33491">
    <property type="entry name" value="OSJNBA0016N04.9 PROTEIN"/>
    <property type="match status" value="1"/>
</dbReference>
<accession>A0A7J0DGV5</accession>
<name>A0A7J0DGV5_9ERIC</name>
<evidence type="ECO:0000256" key="1">
    <source>
        <dbReference type="ARBA" id="ARBA00004479"/>
    </source>
</evidence>
<reference evidence="9" key="1">
    <citation type="submission" date="2019-07" db="EMBL/GenBank/DDBJ databases">
        <title>De Novo Assembly of kiwifruit Actinidia rufa.</title>
        <authorList>
            <person name="Sugita-Konishi S."/>
            <person name="Sato K."/>
            <person name="Mori E."/>
            <person name="Abe Y."/>
            <person name="Kisaki G."/>
            <person name="Hamano K."/>
            <person name="Suezawa K."/>
            <person name="Otani M."/>
            <person name="Fukuda T."/>
            <person name="Manabe T."/>
            <person name="Gomi K."/>
            <person name="Tabuchi M."/>
            <person name="Akimitsu K."/>
            <person name="Kataoka I."/>
        </authorList>
    </citation>
    <scope>NUCLEOTIDE SEQUENCE [LARGE SCALE GENOMIC DNA]</scope>
    <source>
        <strain evidence="9">cv. Fuchu</strain>
    </source>
</reference>
<evidence type="ECO:0000256" key="5">
    <source>
        <dbReference type="ARBA" id="ARBA00023180"/>
    </source>
</evidence>
<keyword evidence="9" id="KW-1185">Reference proteome</keyword>
<evidence type="ECO:0000259" key="7">
    <source>
        <dbReference type="Pfam" id="PF08488"/>
    </source>
</evidence>
<evidence type="ECO:0000256" key="4">
    <source>
        <dbReference type="ARBA" id="ARBA00023157"/>
    </source>
</evidence>
<dbReference type="Proteomes" id="UP000585474">
    <property type="component" value="Unassembled WGS sequence"/>
</dbReference>
<protein>
    <recommendedName>
        <fullName evidence="7">Wall-associated receptor kinase domain-containing protein</fullName>
    </recommendedName>
</protein>
<proteinExistence type="predicted"/>
<gene>
    <name evidence="8" type="ORF">Acr_00g0037060</name>
</gene>
<keyword evidence="3" id="KW-0808">Transferase</keyword>
<evidence type="ECO:0000256" key="3">
    <source>
        <dbReference type="ARBA" id="ARBA00022679"/>
    </source>
</evidence>
<organism evidence="8 9">
    <name type="scientific">Actinidia rufa</name>
    <dbReference type="NCBI Taxonomy" id="165716"/>
    <lineage>
        <taxon>Eukaryota</taxon>
        <taxon>Viridiplantae</taxon>
        <taxon>Streptophyta</taxon>
        <taxon>Embryophyta</taxon>
        <taxon>Tracheophyta</taxon>
        <taxon>Spermatophyta</taxon>
        <taxon>Magnoliopsida</taxon>
        <taxon>eudicotyledons</taxon>
        <taxon>Gunneridae</taxon>
        <taxon>Pentapetalae</taxon>
        <taxon>asterids</taxon>
        <taxon>Ericales</taxon>
        <taxon>Actinidiaceae</taxon>
        <taxon>Actinidia</taxon>
    </lineage>
</organism>
<feature type="domain" description="Wall-associated receptor kinase" evidence="7">
    <location>
        <begin position="79"/>
        <end position="129"/>
    </location>
</feature>
<dbReference type="Pfam" id="PF08488">
    <property type="entry name" value="WAK"/>
    <property type="match status" value="1"/>
</dbReference>
<dbReference type="OrthoDB" id="4062651at2759"/>
<evidence type="ECO:0000256" key="6">
    <source>
        <dbReference type="SAM" id="SignalP"/>
    </source>
</evidence>
<keyword evidence="5" id="KW-0325">Glycoprotein</keyword>
<feature type="signal peptide" evidence="6">
    <location>
        <begin position="1"/>
        <end position="19"/>
    </location>
</feature>